<dbReference type="GO" id="GO:0006508">
    <property type="term" value="P:proteolysis"/>
    <property type="evidence" value="ECO:0007669"/>
    <property type="project" value="InterPro"/>
</dbReference>
<dbReference type="PROSITE" id="PS51670">
    <property type="entry name" value="SHKT"/>
    <property type="match status" value="1"/>
</dbReference>
<evidence type="ECO:0000256" key="2">
    <source>
        <dbReference type="SAM" id="MobiDB-lite"/>
    </source>
</evidence>
<feature type="domain" description="Peptidase M12A" evidence="4">
    <location>
        <begin position="1"/>
        <end position="22"/>
    </location>
</feature>
<feature type="region of interest" description="Disordered" evidence="2">
    <location>
        <begin position="23"/>
        <end position="50"/>
    </location>
</feature>
<name>A0A183EK02_9BILA</name>
<dbReference type="EMBL" id="UYRT01092238">
    <property type="protein sequence ID" value="VDN37933.1"/>
    <property type="molecule type" value="Genomic_DNA"/>
</dbReference>
<gene>
    <name evidence="5" type="ORF">GPUH_LOCUS21292</name>
</gene>
<dbReference type="InterPro" id="IPR003582">
    <property type="entry name" value="ShKT_dom"/>
</dbReference>
<dbReference type="Proteomes" id="UP000271098">
    <property type="component" value="Unassembled WGS sequence"/>
</dbReference>
<keyword evidence="6" id="KW-1185">Reference proteome</keyword>
<feature type="domain" description="ShKT" evidence="3">
    <location>
        <begin position="65"/>
        <end position="101"/>
    </location>
</feature>
<evidence type="ECO:0000313" key="7">
    <source>
        <dbReference type="WBParaSite" id="GPUH_0002131801-mRNA-1"/>
    </source>
</evidence>
<dbReference type="OrthoDB" id="291007at2759"/>
<comment type="caution">
    <text evidence="1">Lacks conserved residue(s) required for the propagation of feature annotation.</text>
</comment>
<organism evidence="7">
    <name type="scientific">Gongylonema pulchrum</name>
    <dbReference type="NCBI Taxonomy" id="637853"/>
    <lineage>
        <taxon>Eukaryota</taxon>
        <taxon>Metazoa</taxon>
        <taxon>Ecdysozoa</taxon>
        <taxon>Nematoda</taxon>
        <taxon>Chromadorea</taxon>
        <taxon>Rhabditida</taxon>
        <taxon>Spirurina</taxon>
        <taxon>Spiruromorpha</taxon>
        <taxon>Spiruroidea</taxon>
        <taxon>Gongylonematidae</taxon>
        <taxon>Gongylonema</taxon>
    </lineage>
</organism>
<proteinExistence type="predicted"/>
<reference evidence="5 6" key="2">
    <citation type="submission" date="2018-11" db="EMBL/GenBank/DDBJ databases">
        <authorList>
            <consortium name="Pathogen Informatics"/>
        </authorList>
    </citation>
    <scope>NUCLEOTIDE SEQUENCE [LARGE SCALE GENOMIC DNA]</scope>
</reference>
<dbReference type="AlphaFoldDB" id="A0A183EK02"/>
<dbReference type="WBParaSite" id="GPUH_0002131801-mRNA-1">
    <property type="protein sequence ID" value="GPUH_0002131801-mRNA-1"/>
    <property type="gene ID" value="GPUH_0002131801"/>
</dbReference>
<dbReference type="InterPro" id="IPR001506">
    <property type="entry name" value="Peptidase_M12A"/>
</dbReference>
<evidence type="ECO:0000259" key="4">
    <source>
        <dbReference type="PROSITE" id="PS51864"/>
    </source>
</evidence>
<evidence type="ECO:0000313" key="6">
    <source>
        <dbReference type="Proteomes" id="UP000271098"/>
    </source>
</evidence>
<evidence type="ECO:0000256" key="1">
    <source>
        <dbReference type="PROSITE-ProRule" id="PRU01005"/>
    </source>
</evidence>
<evidence type="ECO:0000313" key="5">
    <source>
        <dbReference type="EMBL" id="VDN37933.1"/>
    </source>
</evidence>
<evidence type="ECO:0000259" key="3">
    <source>
        <dbReference type="PROSITE" id="PS51670"/>
    </source>
</evidence>
<accession>A0A183EK02</accession>
<dbReference type="PROSITE" id="PS51864">
    <property type="entry name" value="ASTACIN"/>
    <property type="match status" value="1"/>
</dbReference>
<protein>
    <submittedName>
        <fullName evidence="7">ShKT domain-containing protein</fullName>
    </submittedName>
</protein>
<reference evidence="7" key="1">
    <citation type="submission" date="2016-06" db="UniProtKB">
        <authorList>
            <consortium name="WormBaseParasite"/>
        </authorList>
    </citation>
    <scope>IDENTIFICATION</scope>
</reference>
<dbReference type="GO" id="GO:0004222">
    <property type="term" value="F:metalloendopeptidase activity"/>
    <property type="evidence" value="ECO:0007669"/>
    <property type="project" value="InterPro"/>
</dbReference>
<feature type="region of interest" description="Disordered" evidence="2">
    <location>
        <begin position="127"/>
        <end position="146"/>
    </location>
</feature>
<sequence length="170" mass="19581">MGQRESFSEIDVRKINKLYSCPLKPDQKTVPTKKPERKNIDDDSDDEEFSTLKPTAIPFKPDEECVDKSWRCTIWLLSFFNYCELYDEIANEICPKSCGTCYRVQQKKTTPTTTVPPTTTKLIVTTSTPATTTTSEVSTTTTATPKSTGMRRFFGRKLKRQRKFEIYSEY</sequence>